<comment type="catalytic activity">
    <reaction evidence="4">
        <text>cyclic dehypoxanthinylfutalosinate = 1,4-dihydroxy-6-naphthoate + dihydroxyacetone</text>
        <dbReference type="Rhea" id="RHEA:33087"/>
        <dbReference type="ChEBI" id="CHEBI:16016"/>
        <dbReference type="ChEBI" id="CHEBI:64254"/>
        <dbReference type="ChEBI" id="CHEBI:64270"/>
        <dbReference type="EC" id="4.1.99.29"/>
    </reaction>
</comment>
<dbReference type="CDD" id="cd13635">
    <property type="entry name" value="PBP2_Ttha1568_Mqnd"/>
    <property type="match status" value="1"/>
</dbReference>
<dbReference type="Gene3D" id="3.40.190.10">
    <property type="entry name" value="Periplasmic binding protein-like II"/>
    <property type="match status" value="2"/>
</dbReference>
<dbReference type="Pfam" id="PF02621">
    <property type="entry name" value="VitK2_biosynth"/>
    <property type="match status" value="1"/>
</dbReference>
<dbReference type="Proteomes" id="UP000060487">
    <property type="component" value="Unassembled WGS sequence"/>
</dbReference>
<dbReference type="InterPro" id="IPR003773">
    <property type="entry name" value="Menaquinone_biosynth"/>
</dbReference>
<evidence type="ECO:0000313" key="5">
    <source>
        <dbReference type="EMBL" id="KWT91668.1"/>
    </source>
</evidence>
<comment type="function">
    <text evidence="4">Catalyzes the conversion of cyclic dehypoxanthine futalosine (cyclic DHFL) into 1,4-dihydroxy-6-naphthoate, a step in the biosynthesis of menaquinone (MK, vitamin K2).</text>
</comment>
<keyword evidence="2 4" id="KW-0474">Menaquinone biosynthesis</keyword>
<comment type="similarity">
    <text evidence="4">Belongs to the MqnA/MqnD family. MqnD subfamily.</text>
</comment>
<organism evidence="5 6">
    <name type="scientific">Candidatus Magnetominusculus xianensis</name>
    <dbReference type="NCBI Taxonomy" id="1748249"/>
    <lineage>
        <taxon>Bacteria</taxon>
        <taxon>Pseudomonadati</taxon>
        <taxon>Nitrospirota</taxon>
        <taxon>Nitrospiria</taxon>
        <taxon>Nitrospirales</taxon>
        <taxon>Nitrospiraceae</taxon>
        <taxon>Candidatus Magnetominusculus</taxon>
    </lineage>
</organism>
<reference evidence="5 6" key="1">
    <citation type="submission" date="2015-11" db="EMBL/GenBank/DDBJ databases">
        <authorList>
            <person name="Lin W."/>
        </authorList>
    </citation>
    <scope>NUCLEOTIDE SEQUENCE [LARGE SCALE GENOMIC DNA]</scope>
    <source>
        <strain evidence="5 6">HCH-1</strain>
    </source>
</reference>
<comment type="pathway">
    <text evidence="1 4">Quinol/quinone metabolism; menaquinone biosynthesis.</text>
</comment>
<feature type="active site" description="Proton acceptor" evidence="4">
    <location>
        <position position="159"/>
    </location>
</feature>
<evidence type="ECO:0000256" key="3">
    <source>
        <dbReference type="ARBA" id="ARBA00023239"/>
    </source>
</evidence>
<gene>
    <name evidence="4" type="primary">mqnD</name>
    <name evidence="5" type="ORF">ASN18_0786</name>
</gene>
<name>A0ABR5SHM0_9BACT</name>
<proteinExistence type="inferred from homology"/>
<feature type="binding site" evidence="4">
    <location>
        <begin position="67"/>
        <end position="69"/>
    </location>
    <ligand>
        <name>substrate</name>
    </ligand>
</feature>
<comment type="caution">
    <text evidence="5">The sequence shown here is derived from an EMBL/GenBank/DDBJ whole genome shotgun (WGS) entry which is preliminary data.</text>
</comment>
<dbReference type="RefSeq" id="WP_085051313.1">
    <property type="nucleotide sequence ID" value="NZ_LNQR01000030.1"/>
</dbReference>
<protein>
    <recommendedName>
        <fullName evidence="4">1,4-dihydroxy-6-naphtoate synthase</fullName>
        <ecNumber evidence="4">4.1.99.29</ecNumber>
    </recommendedName>
    <alternativeName>
        <fullName evidence="4">Menaquinone biosynthetic enzyme MqnD</fullName>
    </alternativeName>
</protein>
<dbReference type="SUPFAM" id="SSF53850">
    <property type="entry name" value="Periplasmic binding protein-like II"/>
    <property type="match status" value="1"/>
</dbReference>
<evidence type="ECO:0000256" key="4">
    <source>
        <dbReference type="HAMAP-Rule" id="MF_00996"/>
    </source>
</evidence>
<evidence type="ECO:0000313" key="6">
    <source>
        <dbReference type="Proteomes" id="UP000060487"/>
    </source>
</evidence>
<dbReference type="EMBL" id="LNQR01000030">
    <property type="protein sequence ID" value="KWT91668.1"/>
    <property type="molecule type" value="Genomic_DNA"/>
</dbReference>
<keyword evidence="6" id="KW-1185">Reference proteome</keyword>
<keyword evidence="3 4" id="KW-0456">Lyase</keyword>
<feature type="binding site" evidence="4">
    <location>
        <begin position="119"/>
        <end position="120"/>
    </location>
    <ligand>
        <name>substrate</name>
    </ligand>
</feature>
<sequence>MIKRYTLGYSPCPNDTFIFYALVHKKIDCAGVAGVAGVDGGIDFVEHIEDVETLNQMALEGRLDITKVSAAAYGHIKDGYELLRNGGAAGWGCGPLLVSKERLPKLRGKRLAIPGLMTTAYVLASLYDCHLRENVIVMPFDKIIPAIRDGIADCGLVIHEGRFTYKDYGLNLVEDLGAWWEQTTGLPVPLGVIAAKSTIPPHTRTLIDNAIKASISYAYANTNETMDYVRRYSQELSDEVITNHIKLYVNDYTTDSGISGSEGRRAIDTLLDMARQKGIMQANI</sequence>
<dbReference type="HAMAP" id="MF_00996">
    <property type="entry name" value="MqnD"/>
    <property type="match status" value="1"/>
</dbReference>
<evidence type="ECO:0000256" key="2">
    <source>
        <dbReference type="ARBA" id="ARBA00022428"/>
    </source>
</evidence>
<dbReference type="PANTHER" id="PTHR37167">
    <property type="entry name" value="1,4-DIHYDROXY-6-NAPHTOATE SYNTHASE"/>
    <property type="match status" value="1"/>
</dbReference>
<dbReference type="PANTHER" id="PTHR37167:SF1">
    <property type="entry name" value="1,4-DIHYDROXY-6-NAPHTOATE SYNTHASE"/>
    <property type="match status" value="1"/>
</dbReference>
<dbReference type="EC" id="4.1.99.29" evidence="4"/>
<accession>A0ABR5SHM0</accession>
<evidence type="ECO:0000256" key="1">
    <source>
        <dbReference type="ARBA" id="ARBA00004863"/>
    </source>
</evidence>
<dbReference type="InterPro" id="IPR030869">
    <property type="entry name" value="MqnD"/>
</dbReference>